<keyword evidence="3" id="KW-0804">Transcription</keyword>
<evidence type="ECO:0000259" key="4">
    <source>
        <dbReference type="Pfam" id="PF03876"/>
    </source>
</evidence>
<dbReference type="Proteomes" id="UP000050794">
    <property type="component" value="Unassembled WGS sequence"/>
</dbReference>
<dbReference type="Pfam" id="PF03876">
    <property type="entry name" value="SHS2_Rpb7-N"/>
    <property type="match status" value="1"/>
</dbReference>
<dbReference type="AlphaFoldDB" id="A0A183U7G4"/>
<organism evidence="6 7">
    <name type="scientific">Toxocara canis</name>
    <name type="common">Canine roundworm</name>
    <dbReference type="NCBI Taxonomy" id="6265"/>
    <lineage>
        <taxon>Eukaryota</taxon>
        <taxon>Metazoa</taxon>
        <taxon>Ecdysozoa</taxon>
        <taxon>Nematoda</taxon>
        <taxon>Chromadorea</taxon>
        <taxon>Rhabditida</taxon>
        <taxon>Spirurina</taxon>
        <taxon>Ascaridomorpha</taxon>
        <taxon>Ascaridoidea</taxon>
        <taxon>Toxocaridae</taxon>
        <taxon>Toxocara</taxon>
    </lineage>
</organism>
<evidence type="ECO:0000256" key="1">
    <source>
        <dbReference type="ARBA" id="ARBA00004123"/>
    </source>
</evidence>
<dbReference type="PANTHER" id="PTHR12709">
    <property type="entry name" value="DNA-DIRECTED RNA POLYMERASE II, III"/>
    <property type="match status" value="1"/>
</dbReference>
<dbReference type="PANTHER" id="PTHR12709:SF1">
    <property type="entry name" value="DNA-DIRECTED RNA POLYMERASE III SUBUNIT RPC8"/>
    <property type="match status" value="1"/>
</dbReference>
<dbReference type="GO" id="GO:0005666">
    <property type="term" value="C:RNA polymerase III complex"/>
    <property type="evidence" value="ECO:0007669"/>
    <property type="project" value="TreeGrafter"/>
</dbReference>
<dbReference type="Gene3D" id="3.30.1490.120">
    <property type="entry name" value="RNA polymerase Rpb7-like, N-terminal domain"/>
    <property type="match status" value="1"/>
</dbReference>
<protein>
    <submittedName>
        <fullName evidence="7">SHS2_Rpb7-N domain-containing protein</fullName>
    </submittedName>
</protein>
<evidence type="ECO:0000313" key="7">
    <source>
        <dbReference type="WBParaSite" id="TCNE_0000443401-mRNA-1"/>
    </source>
</evidence>
<sequence length="94" mass="10381">MEDTVRIQPHNFGMPFEEVLMKRLNARLTNKIVPDLGLCLFVYDLIEVGVSYVLPGDGSTHTRVKGQLGCELAEATEVGGRFCSKEMMKYDGGG</sequence>
<dbReference type="EMBL" id="UYWY01007518">
    <property type="protein sequence ID" value="VDM30151.1"/>
    <property type="molecule type" value="Genomic_DNA"/>
</dbReference>
<comment type="subcellular location">
    <subcellularLocation>
        <location evidence="1">Nucleus</location>
    </subcellularLocation>
</comment>
<evidence type="ECO:0000256" key="3">
    <source>
        <dbReference type="ARBA" id="ARBA00023163"/>
    </source>
</evidence>
<evidence type="ECO:0000313" key="5">
    <source>
        <dbReference type="EMBL" id="VDM30151.1"/>
    </source>
</evidence>
<dbReference type="SUPFAM" id="SSF88798">
    <property type="entry name" value="N-terminal, heterodimerisation domain of RBP7 (RpoE)"/>
    <property type="match status" value="1"/>
</dbReference>
<name>A0A183U7G4_TOXCA</name>
<dbReference type="WBParaSite" id="TCNE_0000443401-mRNA-1">
    <property type="protein sequence ID" value="TCNE_0000443401-mRNA-1"/>
    <property type="gene ID" value="TCNE_0000443401"/>
</dbReference>
<accession>A0A183U7G4</accession>
<dbReference type="InterPro" id="IPR036898">
    <property type="entry name" value="RNA_pol_Rpb7-like_N_sf"/>
</dbReference>
<evidence type="ECO:0000313" key="6">
    <source>
        <dbReference type="Proteomes" id="UP000050794"/>
    </source>
</evidence>
<dbReference type="InterPro" id="IPR045113">
    <property type="entry name" value="Rpb7-like"/>
</dbReference>
<feature type="domain" description="RNA polymerase Rpb7-like N-terminal" evidence="4">
    <location>
        <begin position="2"/>
        <end position="58"/>
    </location>
</feature>
<evidence type="ECO:0000256" key="2">
    <source>
        <dbReference type="ARBA" id="ARBA00022478"/>
    </source>
</evidence>
<dbReference type="InterPro" id="IPR005576">
    <property type="entry name" value="Rpb7-like_N"/>
</dbReference>
<dbReference type="GO" id="GO:0006384">
    <property type="term" value="P:transcription initiation at RNA polymerase III promoter"/>
    <property type="evidence" value="ECO:0007669"/>
    <property type="project" value="TreeGrafter"/>
</dbReference>
<gene>
    <name evidence="5" type="ORF">TCNE_LOCUS4434</name>
</gene>
<proteinExistence type="predicted"/>
<reference evidence="5 6" key="2">
    <citation type="submission" date="2018-11" db="EMBL/GenBank/DDBJ databases">
        <authorList>
            <consortium name="Pathogen Informatics"/>
        </authorList>
    </citation>
    <scope>NUCLEOTIDE SEQUENCE [LARGE SCALE GENOMIC DNA]</scope>
</reference>
<keyword evidence="2" id="KW-0240">DNA-directed RNA polymerase</keyword>
<reference evidence="7" key="1">
    <citation type="submission" date="2016-06" db="UniProtKB">
        <authorList>
            <consortium name="WormBaseParasite"/>
        </authorList>
    </citation>
    <scope>IDENTIFICATION</scope>
</reference>
<keyword evidence="6" id="KW-1185">Reference proteome</keyword>